<evidence type="ECO:0000256" key="7">
    <source>
        <dbReference type="SAM" id="SignalP"/>
    </source>
</evidence>
<dbReference type="Pfam" id="PF00691">
    <property type="entry name" value="OmpA"/>
    <property type="match status" value="1"/>
</dbReference>
<dbReference type="InterPro" id="IPR036737">
    <property type="entry name" value="OmpA-like_sf"/>
</dbReference>
<protein>
    <submittedName>
        <fullName evidence="9">OmpA family protein</fullName>
    </submittedName>
</protein>
<gene>
    <name evidence="9" type="ORF">EJ995_03595</name>
</gene>
<dbReference type="GO" id="GO:0005509">
    <property type="term" value="F:calcium ion binding"/>
    <property type="evidence" value="ECO:0007669"/>
    <property type="project" value="InterPro"/>
</dbReference>
<dbReference type="GO" id="GO:0009279">
    <property type="term" value="C:cell outer membrane"/>
    <property type="evidence" value="ECO:0007669"/>
    <property type="project" value="UniProtKB-SubCell"/>
</dbReference>
<feature type="signal peptide" evidence="7">
    <location>
        <begin position="1"/>
        <end position="22"/>
    </location>
</feature>
<evidence type="ECO:0000256" key="3">
    <source>
        <dbReference type="ARBA" id="ARBA00023136"/>
    </source>
</evidence>
<dbReference type="GO" id="GO:0007155">
    <property type="term" value="P:cell adhesion"/>
    <property type="evidence" value="ECO:0007669"/>
    <property type="project" value="InterPro"/>
</dbReference>
<dbReference type="KEGG" id="noj:EJ995_03595"/>
<evidence type="ECO:0000313" key="9">
    <source>
        <dbReference type="EMBL" id="AZQ43363.1"/>
    </source>
</evidence>
<dbReference type="RefSeq" id="WP_126445697.1">
    <property type="nucleotide sequence ID" value="NZ_CP034549.1"/>
</dbReference>
<evidence type="ECO:0000256" key="1">
    <source>
        <dbReference type="ARBA" id="ARBA00004442"/>
    </source>
</evidence>
<dbReference type="Proteomes" id="UP000279600">
    <property type="component" value="Chromosome"/>
</dbReference>
<dbReference type="PRINTS" id="PR01021">
    <property type="entry name" value="OMPADOMAIN"/>
</dbReference>
<sequence>MKNLLQIFVAAAVLFSASFATAQDESNRWAVAVGVNAIDLYPVGEEDQGLGGYFDEFFNTEHYNFLEIPARVEVGYYVGDGIVATGAFSANTIDRAGDMRIDELTYVSLDGGLKYQLNELWNGDIFRPYLGVGGSYQFLGDESSFGTFNGSVGFDIKLIDNIFFNLQTTYKHAFEDTNPKHFQHFAGVKFAWGAVDTDGDGIPDNKDECPETPGLPEFNGCPDTDGDGIKDSEDECPLVAGPAETNGCPDTDGDGVLDKDDECPNEAGLAALNGCPDADGDGIADKDDECPNEAGLAKFNGCPDTDGDGIADKDDACPNEAGVAELNGCPRPAEPTVKEQEQLNAYARTILFELNKSSIKQESAETLQDIIDILEKYPDSEFFIEGHTDSSGSNAYNLKLSNERANSVMRYLVNGGIDPDRLTAKGFGEEQPIATNKTAAGRQQNRRTEINLVKDN</sequence>
<dbReference type="PROSITE" id="PS51123">
    <property type="entry name" value="OMPA_2"/>
    <property type="match status" value="1"/>
</dbReference>
<evidence type="ECO:0000259" key="8">
    <source>
        <dbReference type="PROSITE" id="PS51123"/>
    </source>
</evidence>
<organism evidence="9 10">
    <name type="scientific">Nonlabens ponticola</name>
    <dbReference type="NCBI Taxonomy" id="2496866"/>
    <lineage>
        <taxon>Bacteria</taxon>
        <taxon>Pseudomonadati</taxon>
        <taxon>Bacteroidota</taxon>
        <taxon>Flavobacteriia</taxon>
        <taxon>Flavobacteriales</taxon>
        <taxon>Flavobacteriaceae</taxon>
        <taxon>Nonlabens</taxon>
    </lineage>
</organism>
<feature type="compositionally biased region" description="Polar residues" evidence="6">
    <location>
        <begin position="433"/>
        <end position="443"/>
    </location>
</feature>
<dbReference type="SUPFAM" id="SSF103647">
    <property type="entry name" value="TSP type-3 repeat"/>
    <property type="match status" value="2"/>
</dbReference>
<comment type="subcellular location">
    <subcellularLocation>
        <location evidence="1">Cell outer membrane</location>
    </subcellularLocation>
</comment>
<keyword evidence="4" id="KW-0998">Cell outer membrane</keyword>
<dbReference type="SUPFAM" id="SSF103088">
    <property type="entry name" value="OmpA-like"/>
    <property type="match status" value="1"/>
</dbReference>
<dbReference type="Pfam" id="PF02412">
    <property type="entry name" value="TSP_3"/>
    <property type="match status" value="5"/>
</dbReference>
<dbReference type="Gene3D" id="4.10.1080.10">
    <property type="entry name" value="TSP type-3 repeat"/>
    <property type="match status" value="1"/>
</dbReference>
<dbReference type="PRINTS" id="PR01023">
    <property type="entry name" value="NAFLGMOTY"/>
</dbReference>
<keyword evidence="10" id="KW-1185">Reference proteome</keyword>
<dbReference type="CDD" id="cd07185">
    <property type="entry name" value="OmpA_C-like"/>
    <property type="match status" value="1"/>
</dbReference>
<evidence type="ECO:0000313" key="10">
    <source>
        <dbReference type="Proteomes" id="UP000279600"/>
    </source>
</evidence>
<dbReference type="PANTHER" id="PTHR30329">
    <property type="entry name" value="STATOR ELEMENT OF FLAGELLAR MOTOR COMPLEX"/>
    <property type="match status" value="1"/>
</dbReference>
<proteinExistence type="predicted"/>
<name>A0A3S9MW67_9FLAO</name>
<feature type="compositionally biased region" description="Basic and acidic residues" evidence="6">
    <location>
        <begin position="446"/>
        <end position="456"/>
    </location>
</feature>
<keyword evidence="3 5" id="KW-0472">Membrane</keyword>
<dbReference type="AlphaFoldDB" id="A0A3S9MW67"/>
<feature type="region of interest" description="Disordered" evidence="6">
    <location>
        <begin position="433"/>
        <end position="456"/>
    </location>
</feature>
<dbReference type="InterPro" id="IPR006664">
    <property type="entry name" value="OMP_bac"/>
</dbReference>
<dbReference type="InterPro" id="IPR028974">
    <property type="entry name" value="TSP_type-3_rpt"/>
</dbReference>
<dbReference type="EMBL" id="CP034549">
    <property type="protein sequence ID" value="AZQ43363.1"/>
    <property type="molecule type" value="Genomic_DNA"/>
</dbReference>
<dbReference type="Gene3D" id="3.30.1330.60">
    <property type="entry name" value="OmpA-like domain"/>
    <property type="match status" value="1"/>
</dbReference>
<evidence type="ECO:0000256" key="4">
    <source>
        <dbReference type="ARBA" id="ARBA00023237"/>
    </source>
</evidence>
<dbReference type="InterPro" id="IPR006665">
    <property type="entry name" value="OmpA-like"/>
</dbReference>
<dbReference type="InterPro" id="IPR050330">
    <property type="entry name" value="Bact_OuterMem_StrucFunc"/>
</dbReference>
<reference evidence="9 10" key="1">
    <citation type="submission" date="2018-12" db="EMBL/GenBank/DDBJ databases">
        <title>Complete genome of Nonlabens sp. MJ115.</title>
        <authorList>
            <person name="Choi H.S."/>
            <person name="Jung J."/>
        </authorList>
    </citation>
    <scope>NUCLEOTIDE SEQUENCE [LARGE SCALE GENOMIC DNA]</scope>
    <source>
        <strain evidence="9 10">MJ115</strain>
    </source>
</reference>
<accession>A0A3S9MW67</accession>
<feature type="domain" description="OmpA-like" evidence="8">
    <location>
        <begin position="339"/>
        <end position="456"/>
    </location>
</feature>
<feature type="chain" id="PRO_5019166390" evidence="7">
    <location>
        <begin position="23"/>
        <end position="456"/>
    </location>
</feature>
<evidence type="ECO:0000256" key="5">
    <source>
        <dbReference type="PROSITE-ProRule" id="PRU00473"/>
    </source>
</evidence>
<dbReference type="InterPro" id="IPR003367">
    <property type="entry name" value="Thrombospondin_3-like_rpt"/>
</dbReference>
<dbReference type="PANTHER" id="PTHR30329:SF21">
    <property type="entry name" value="LIPOPROTEIN YIAD-RELATED"/>
    <property type="match status" value="1"/>
</dbReference>
<evidence type="ECO:0000256" key="6">
    <source>
        <dbReference type="SAM" id="MobiDB-lite"/>
    </source>
</evidence>
<dbReference type="OrthoDB" id="9805336at2"/>
<keyword evidence="2 7" id="KW-0732">Signal</keyword>
<evidence type="ECO:0000256" key="2">
    <source>
        <dbReference type="ARBA" id="ARBA00022729"/>
    </source>
</evidence>